<dbReference type="SUPFAM" id="SSF51905">
    <property type="entry name" value="FAD/NAD(P)-binding domain"/>
    <property type="match status" value="1"/>
</dbReference>
<dbReference type="GO" id="GO:0004174">
    <property type="term" value="F:electron-transferring-flavoprotein dehydrogenase activity"/>
    <property type="evidence" value="ECO:0007669"/>
    <property type="project" value="TreeGrafter"/>
</dbReference>
<comment type="caution">
    <text evidence="6">The sequence shown here is derived from an EMBL/GenBank/DDBJ whole genome shotgun (WGS) entry which is preliminary data.</text>
</comment>
<dbReference type="Proteomes" id="UP001370758">
    <property type="component" value="Unassembled WGS sequence"/>
</dbReference>
<evidence type="ECO:0000256" key="2">
    <source>
        <dbReference type="ARBA" id="ARBA00022630"/>
    </source>
</evidence>
<evidence type="ECO:0000259" key="5">
    <source>
        <dbReference type="Pfam" id="PF07992"/>
    </source>
</evidence>
<dbReference type="PANTHER" id="PTHR43735:SF3">
    <property type="entry name" value="FERROPTOSIS SUPPRESSOR PROTEIN 1"/>
    <property type="match status" value="1"/>
</dbReference>
<evidence type="ECO:0000313" key="7">
    <source>
        <dbReference type="Proteomes" id="UP001370758"/>
    </source>
</evidence>
<keyword evidence="3" id="KW-0274">FAD</keyword>
<dbReference type="PRINTS" id="PR00368">
    <property type="entry name" value="FADPNR"/>
</dbReference>
<evidence type="ECO:0000313" key="6">
    <source>
        <dbReference type="EMBL" id="KAK6506588.1"/>
    </source>
</evidence>
<protein>
    <recommendedName>
        <fullName evidence="5">FAD/NAD(P)-binding domain-containing protein</fullName>
    </recommendedName>
</protein>
<sequence>MATTHEIVILGGSYGGLAATHDLIKKYIPSVAKVTGQKYHITLISLSTHFHFPVAVPRAVVDPSLIPIAKLEIPIKEKIGLAEEQFTFVHAEITSFDTGSRTVYYTLLDDQYNKGAGASIHYDSLFIALGSRTKHPAFKLKGSHLEAIREIEKLNGEIEAANSIVIAGGGPVAVETAGELGSKYGSSKSVTVVTNGPRLLHNVNPDIGTNAKYYLEKMGIHVSLNANVTSATKLETGQTRVQFGQDQSVDVDLYIDATGFIPNNEPIPKELLTERGFLEVDAYQRATKAGALVYGIGDIVGGWAQIAELAFIKGVIFGNWAYEASGGKVGKETAWATPKHSMMLVPVGTKKAVATAFGWRFPSIFGWLLKGRDYMIGKAEATVTSGI</sequence>
<gene>
    <name evidence="6" type="ORF">TWF481_005046</name>
</gene>
<proteinExistence type="inferred from homology"/>
<dbReference type="EMBL" id="JAVHJL010000003">
    <property type="protein sequence ID" value="KAK6506588.1"/>
    <property type="molecule type" value="Genomic_DNA"/>
</dbReference>
<feature type="domain" description="FAD/NAD(P)-binding" evidence="5">
    <location>
        <begin position="6"/>
        <end position="305"/>
    </location>
</feature>
<dbReference type="PANTHER" id="PTHR43735">
    <property type="entry name" value="APOPTOSIS-INDUCING FACTOR 1"/>
    <property type="match status" value="1"/>
</dbReference>
<dbReference type="Gene3D" id="3.50.50.100">
    <property type="match status" value="1"/>
</dbReference>
<dbReference type="InterPro" id="IPR023753">
    <property type="entry name" value="FAD/NAD-binding_dom"/>
</dbReference>
<evidence type="ECO:0000256" key="3">
    <source>
        <dbReference type="ARBA" id="ARBA00022827"/>
    </source>
</evidence>
<keyword evidence="4" id="KW-0560">Oxidoreductase</keyword>
<keyword evidence="2" id="KW-0285">Flavoprotein</keyword>
<dbReference type="AlphaFoldDB" id="A0AAV9WCR5"/>
<dbReference type="GO" id="GO:0005737">
    <property type="term" value="C:cytoplasm"/>
    <property type="evidence" value="ECO:0007669"/>
    <property type="project" value="TreeGrafter"/>
</dbReference>
<dbReference type="Pfam" id="PF07992">
    <property type="entry name" value="Pyr_redox_2"/>
    <property type="match status" value="1"/>
</dbReference>
<comment type="similarity">
    <text evidence="1">Belongs to the FAD-dependent oxidoreductase family.</text>
</comment>
<dbReference type="PRINTS" id="PR00411">
    <property type="entry name" value="PNDRDTASEI"/>
</dbReference>
<dbReference type="GO" id="GO:0050660">
    <property type="term" value="F:flavin adenine dinucleotide binding"/>
    <property type="evidence" value="ECO:0007669"/>
    <property type="project" value="TreeGrafter"/>
</dbReference>
<reference evidence="6 7" key="1">
    <citation type="submission" date="2023-08" db="EMBL/GenBank/DDBJ databases">
        <authorList>
            <person name="Palmer J.M."/>
        </authorList>
    </citation>
    <scope>NUCLEOTIDE SEQUENCE [LARGE SCALE GENOMIC DNA]</scope>
    <source>
        <strain evidence="6 7">TWF481</strain>
    </source>
</reference>
<name>A0AAV9WCR5_9PEZI</name>
<evidence type="ECO:0000256" key="4">
    <source>
        <dbReference type="ARBA" id="ARBA00023002"/>
    </source>
</evidence>
<organism evidence="6 7">
    <name type="scientific">Arthrobotrys musiformis</name>
    <dbReference type="NCBI Taxonomy" id="47236"/>
    <lineage>
        <taxon>Eukaryota</taxon>
        <taxon>Fungi</taxon>
        <taxon>Dikarya</taxon>
        <taxon>Ascomycota</taxon>
        <taxon>Pezizomycotina</taxon>
        <taxon>Orbiliomycetes</taxon>
        <taxon>Orbiliales</taxon>
        <taxon>Orbiliaceae</taxon>
        <taxon>Arthrobotrys</taxon>
    </lineage>
</organism>
<evidence type="ECO:0000256" key="1">
    <source>
        <dbReference type="ARBA" id="ARBA00006442"/>
    </source>
</evidence>
<accession>A0AAV9WCR5</accession>
<dbReference type="InterPro" id="IPR036188">
    <property type="entry name" value="FAD/NAD-bd_sf"/>
</dbReference>
<keyword evidence="7" id="KW-1185">Reference proteome</keyword>